<evidence type="ECO:0000256" key="3">
    <source>
        <dbReference type="ARBA" id="ARBA00022448"/>
    </source>
</evidence>
<evidence type="ECO:0000256" key="5">
    <source>
        <dbReference type="ARBA" id="ARBA00022741"/>
    </source>
</evidence>
<dbReference type="InterPro" id="IPR003439">
    <property type="entry name" value="ABC_transporter-like_ATP-bd"/>
</dbReference>
<evidence type="ECO:0000256" key="1">
    <source>
        <dbReference type="ARBA" id="ARBA00004141"/>
    </source>
</evidence>
<feature type="domain" description="ABC transporter" evidence="10">
    <location>
        <begin position="38"/>
        <end position="244"/>
    </location>
</feature>
<dbReference type="InterPro" id="IPR050352">
    <property type="entry name" value="ABCG_transporters"/>
</dbReference>
<feature type="region of interest" description="Disordered" evidence="9">
    <location>
        <begin position="1"/>
        <end position="26"/>
    </location>
</feature>
<feature type="compositionally biased region" description="Polar residues" evidence="9">
    <location>
        <begin position="14"/>
        <end position="26"/>
    </location>
</feature>
<dbReference type="GO" id="GO:0005524">
    <property type="term" value="F:ATP binding"/>
    <property type="evidence" value="ECO:0007669"/>
    <property type="project" value="UniProtKB-KW"/>
</dbReference>
<keyword evidence="6" id="KW-0067">ATP-binding</keyword>
<dbReference type="SMART" id="SM00382">
    <property type="entry name" value="AAA"/>
    <property type="match status" value="1"/>
</dbReference>
<keyword evidence="4" id="KW-0812">Transmembrane</keyword>
<dbReference type="SUPFAM" id="SSF52540">
    <property type="entry name" value="P-loop containing nucleoside triphosphate hydrolases"/>
    <property type="match status" value="1"/>
</dbReference>
<keyword evidence="11" id="KW-1185">Reference proteome</keyword>
<dbReference type="PANTHER" id="PTHR48041:SF139">
    <property type="entry name" value="PROTEIN SCARLET"/>
    <property type="match status" value="1"/>
</dbReference>
<dbReference type="Proteomes" id="UP000492821">
    <property type="component" value="Unassembled WGS sequence"/>
</dbReference>
<dbReference type="InterPro" id="IPR003593">
    <property type="entry name" value="AAA+_ATPase"/>
</dbReference>
<comment type="subcellular location">
    <subcellularLocation>
        <location evidence="1">Membrane</location>
        <topology evidence="1">Multi-pass membrane protein</topology>
    </subcellularLocation>
</comment>
<dbReference type="InterPro" id="IPR027417">
    <property type="entry name" value="P-loop_NTPase"/>
</dbReference>
<name>A0A7E4VTB4_PANRE</name>
<dbReference type="GO" id="GO:0016887">
    <property type="term" value="F:ATP hydrolysis activity"/>
    <property type="evidence" value="ECO:0007669"/>
    <property type="project" value="InterPro"/>
</dbReference>
<dbReference type="GO" id="GO:0005886">
    <property type="term" value="C:plasma membrane"/>
    <property type="evidence" value="ECO:0007669"/>
    <property type="project" value="TreeGrafter"/>
</dbReference>
<evidence type="ECO:0000256" key="2">
    <source>
        <dbReference type="ARBA" id="ARBA00005814"/>
    </source>
</evidence>
<dbReference type="AlphaFoldDB" id="A0A7E4VTB4"/>
<keyword evidence="7" id="KW-1133">Transmembrane helix</keyword>
<accession>A0A7E4VTB4</accession>
<sequence>MPGSEEGTPLLSAPASSQRGSYATNSSGEDVVQMTLAWHGIRVTKPGPVDRVILDNINGLAEPKQVVALMGASGAGKTTLLNALMGRNLNGLEVTGETIIGGSSELKIGDVSGYVQQEELFLPTLTVYEHLMIQGGIRLAGLKKSDIKQRISEIMDELGLFKCRDSIIGLSGIKKGISGGEAKRLMVASILLDNPSIIFLDEPTTGLDSHMAQYLMNTLKRLAAGGRTIVCTIHQPSSRIFNMLDVVGRN</sequence>
<keyword evidence="8" id="KW-0472">Membrane</keyword>
<evidence type="ECO:0000256" key="4">
    <source>
        <dbReference type="ARBA" id="ARBA00022692"/>
    </source>
</evidence>
<dbReference type="WBParaSite" id="Pan_g2514.t1">
    <property type="protein sequence ID" value="Pan_g2514.t1"/>
    <property type="gene ID" value="Pan_g2514"/>
</dbReference>
<reference evidence="12" key="2">
    <citation type="submission" date="2020-10" db="UniProtKB">
        <authorList>
            <consortium name="WormBaseParasite"/>
        </authorList>
    </citation>
    <scope>IDENTIFICATION</scope>
</reference>
<evidence type="ECO:0000259" key="10">
    <source>
        <dbReference type="PROSITE" id="PS50893"/>
    </source>
</evidence>
<organism evidence="11 12">
    <name type="scientific">Panagrellus redivivus</name>
    <name type="common">Microworm</name>
    <dbReference type="NCBI Taxonomy" id="6233"/>
    <lineage>
        <taxon>Eukaryota</taxon>
        <taxon>Metazoa</taxon>
        <taxon>Ecdysozoa</taxon>
        <taxon>Nematoda</taxon>
        <taxon>Chromadorea</taxon>
        <taxon>Rhabditida</taxon>
        <taxon>Tylenchina</taxon>
        <taxon>Panagrolaimomorpha</taxon>
        <taxon>Panagrolaimoidea</taxon>
        <taxon>Panagrolaimidae</taxon>
        <taxon>Panagrellus</taxon>
    </lineage>
</organism>
<evidence type="ECO:0000256" key="6">
    <source>
        <dbReference type="ARBA" id="ARBA00022840"/>
    </source>
</evidence>
<evidence type="ECO:0000313" key="11">
    <source>
        <dbReference type="Proteomes" id="UP000492821"/>
    </source>
</evidence>
<evidence type="ECO:0000313" key="12">
    <source>
        <dbReference type="WBParaSite" id="Pan_g2514.t1"/>
    </source>
</evidence>
<keyword evidence="5" id="KW-0547">Nucleotide-binding</keyword>
<reference evidence="11" key="1">
    <citation type="journal article" date="2013" name="Genetics">
        <title>The draft genome and transcriptome of Panagrellus redivivus are shaped by the harsh demands of a free-living lifestyle.</title>
        <authorList>
            <person name="Srinivasan J."/>
            <person name="Dillman A.R."/>
            <person name="Macchietto M.G."/>
            <person name="Heikkinen L."/>
            <person name="Lakso M."/>
            <person name="Fracchia K.M."/>
            <person name="Antoshechkin I."/>
            <person name="Mortazavi A."/>
            <person name="Wong G."/>
            <person name="Sternberg P.W."/>
        </authorList>
    </citation>
    <scope>NUCLEOTIDE SEQUENCE [LARGE SCALE GENOMIC DNA]</scope>
    <source>
        <strain evidence="11">MT8872</strain>
    </source>
</reference>
<evidence type="ECO:0000256" key="8">
    <source>
        <dbReference type="ARBA" id="ARBA00023136"/>
    </source>
</evidence>
<evidence type="ECO:0000256" key="7">
    <source>
        <dbReference type="ARBA" id="ARBA00022989"/>
    </source>
</evidence>
<dbReference type="PROSITE" id="PS00211">
    <property type="entry name" value="ABC_TRANSPORTER_1"/>
    <property type="match status" value="1"/>
</dbReference>
<dbReference type="PANTHER" id="PTHR48041">
    <property type="entry name" value="ABC TRANSPORTER G FAMILY MEMBER 28"/>
    <property type="match status" value="1"/>
</dbReference>
<evidence type="ECO:0000256" key="9">
    <source>
        <dbReference type="SAM" id="MobiDB-lite"/>
    </source>
</evidence>
<dbReference type="GO" id="GO:0042626">
    <property type="term" value="F:ATPase-coupled transmembrane transporter activity"/>
    <property type="evidence" value="ECO:0007669"/>
    <property type="project" value="TreeGrafter"/>
</dbReference>
<comment type="similarity">
    <text evidence="2">Belongs to the ABC transporter superfamily. ABCG family. Eye pigment precursor importer (TC 3.A.1.204) subfamily.</text>
</comment>
<dbReference type="Pfam" id="PF00005">
    <property type="entry name" value="ABC_tran"/>
    <property type="match status" value="1"/>
</dbReference>
<dbReference type="PROSITE" id="PS50893">
    <property type="entry name" value="ABC_TRANSPORTER_2"/>
    <property type="match status" value="1"/>
</dbReference>
<protein>
    <submittedName>
        <fullName evidence="12">ABC transporter domain-containing protein</fullName>
    </submittedName>
</protein>
<proteinExistence type="inferred from homology"/>
<dbReference type="InterPro" id="IPR017871">
    <property type="entry name" value="ABC_transporter-like_CS"/>
</dbReference>
<keyword evidence="3" id="KW-0813">Transport</keyword>
<dbReference type="Gene3D" id="3.40.50.300">
    <property type="entry name" value="P-loop containing nucleotide triphosphate hydrolases"/>
    <property type="match status" value="1"/>
</dbReference>